<dbReference type="GO" id="GO:0005886">
    <property type="term" value="C:plasma membrane"/>
    <property type="evidence" value="ECO:0007669"/>
    <property type="project" value="TreeGrafter"/>
</dbReference>
<feature type="transmembrane region" description="Helical" evidence="5">
    <location>
        <begin position="526"/>
        <end position="555"/>
    </location>
</feature>
<evidence type="ECO:0000259" key="6">
    <source>
        <dbReference type="PROSITE" id="PS50850"/>
    </source>
</evidence>
<feature type="transmembrane region" description="Helical" evidence="5">
    <location>
        <begin position="305"/>
        <end position="326"/>
    </location>
</feature>
<comment type="subcellular location">
    <subcellularLocation>
        <location evidence="1">Membrane</location>
        <topology evidence="1">Multi-pass membrane protein</topology>
    </subcellularLocation>
</comment>
<dbReference type="PROSITE" id="PS50850">
    <property type="entry name" value="MFS"/>
    <property type="match status" value="1"/>
</dbReference>
<dbReference type="PANTHER" id="PTHR23502:SF34">
    <property type="entry name" value="PROTEIN HOL1"/>
    <property type="match status" value="1"/>
</dbReference>
<keyword evidence="3 5" id="KW-1133">Transmembrane helix</keyword>
<feature type="transmembrane region" description="Helical" evidence="5">
    <location>
        <begin position="567"/>
        <end position="588"/>
    </location>
</feature>
<dbReference type="EMBL" id="KZ613468">
    <property type="protein sequence ID" value="PMD26401.1"/>
    <property type="molecule type" value="Genomic_DNA"/>
</dbReference>
<sequence>MFVFPASHVWTDCAVSDQYERGLQSLRPSPSRFELAPLYATFTLTLDDHDKLVVRFKTLTNVMIQDALKVSRDRKGDSDLEVVAMDNTGEPVRQGFETLEGIEMVPGTVHLIDMQGTSGLKHQIGNNADVVLVPQPTSDPDDPLNWSPLRKEYHFWLLITWGVLMAASVNWSGPVWVPLEYDLNTTVDDLNISAALCFAFLAIGCIILQPTAMKIGRRPVYILGTFLNVIGCIMGGFQKSVEVYYVVNILTGFGAAPVDSLVQISTTDLFFAHQRGTRLSLFAFALGTGSYMGPVAAGYITESQSWRFCFWYLVIFFGIILLLQIFTQEESIYRRPLPEPEVLQELNKDGSVKEGDSTGEKPKPLITKRNRQDTVTTVSTFPISGQTYWQRMAPIHTRNSNPTKWLWLALFPFRLITLPAILWVGIMTGIQIMWLSLLSVTQSEIFSVPPYNFGIAAVGDTNIAAFVGGIFGMCWGGPLSDWYILRRSRQNKGIMEPEFRLWLLIMPAILNSAGLLMYGLGAYNGLNWVISAGVGTAFIGFGIGSGGAICLTYAIDAYPGIAAESMVLILFIRNVIGFAFTFAIQPWIDGLGGNVTTIMLAVLCLISMMSFLVMVKWGKSFRKRTSKKYLHYTAQRARPA</sequence>
<feature type="transmembrane region" description="Helical" evidence="5">
    <location>
        <begin position="454"/>
        <end position="478"/>
    </location>
</feature>
<keyword evidence="2 5" id="KW-0812">Transmembrane</keyword>
<dbReference type="OrthoDB" id="5215911at2759"/>
<feature type="transmembrane region" description="Helical" evidence="5">
    <location>
        <begin position="279"/>
        <end position="299"/>
    </location>
</feature>
<evidence type="ECO:0000256" key="2">
    <source>
        <dbReference type="ARBA" id="ARBA00022692"/>
    </source>
</evidence>
<reference evidence="7 8" key="1">
    <citation type="submission" date="2016-05" db="EMBL/GenBank/DDBJ databases">
        <title>A degradative enzymes factory behind the ericoid mycorrhizal symbiosis.</title>
        <authorList>
            <consortium name="DOE Joint Genome Institute"/>
            <person name="Martino E."/>
            <person name="Morin E."/>
            <person name="Grelet G."/>
            <person name="Kuo A."/>
            <person name="Kohler A."/>
            <person name="Daghino S."/>
            <person name="Barry K."/>
            <person name="Choi C."/>
            <person name="Cichocki N."/>
            <person name="Clum A."/>
            <person name="Copeland A."/>
            <person name="Hainaut M."/>
            <person name="Haridas S."/>
            <person name="Labutti K."/>
            <person name="Lindquist E."/>
            <person name="Lipzen A."/>
            <person name="Khouja H.-R."/>
            <person name="Murat C."/>
            <person name="Ohm R."/>
            <person name="Olson A."/>
            <person name="Spatafora J."/>
            <person name="Veneault-Fourrey C."/>
            <person name="Henrissat B."/>
            <person name="Grigoriev I."/>
            <person name="Martin F."/>
            <person name="Perotto S."/>
        </authorList>
    </citation>
    <scope>NUCLEOTIDE SEQUENCE [LARGE SCALE GENOMIC DNA]</scope>
    <source>
        <strain evidence="7 8">UAMH 7357</strain>
    </source>
</reference>
<dbReference type="PANTHER" id="PTHR23502">
    <property type="entry name" value="MAJOR FACILITATOR SUPERFAMILY"/>
    <property type="match status" value="1"/>
</dbReference>
<feature type="transmembrane region" description="Helical" evidence="5">
    <location>
        <begin position="243"/>
        <end position="267"/>
    </location>
</feature>
<organism evidence="7 8">
    <name type="scientific">Hyaloscypha hepaticicola</name>
    <dbReference type="NCBI Taxonomy" id="2082293"/>
    <lineage>
        <taxon>Eukaryota</taxon>
        <taxon>Fungi</taxon>
        <taxon>Dikarya</taxon>
        <taxon>Ascomycota</taxon>
        <taxon>Pezizomycotina</taxon>
        <taxon>Leotiomycetes</taxon>
        <taxon>Helotiales</taxon>
        <taxon>Hyaloscyphaceae</taxon>
        <taxon>Hyaloscypha</taxon>
    </lineage>
</organism>
<evidence type="ECO:0000313" key="8">
    <source>
        <dbReference type="Proteomes" id="UP000235672"/>
    </source>
</evidence>
<feature type="transmembrane region" description="Helical" evidence="5">
    <location>
        <begin position="594"/>
        <end position="615"/>
    </location>
</feature>
<protein>
    <submittedName>
        <fullName evidence="7">MFS general substrate transporter</fullName>
    </submittedName>
</protein>
<evidence type="ECO:0000256" key="5">
    <source>
        <dbReference type="SAM" id="Phobius"/>
    </source>
</evidence>
<evidence type="ECO:0000256" key="4">
    <source>
        <dbReference type="ARBA" id="ARBA00023136"/>
    </source>
</evidence>
<evidence type="ECO:0000313" key="7">
    <source>
        <dbReference type="EMBL" id="PMD26401.1"/>
    </source>
</evidence>
<name>A0A2J6QJG2_9HELO</name>
<feature type="domain" description="Major facilitator superfamily (MFS) profile" evidence="6">
    <location>
        <begin position="154"/>
        <end position="619"/>
    </location>
</feature>
<dbReference type="GO" id="GO:0022857">
    <property type="term" value="F:transmembrane transporter activity"/>
    <property type="evidence" value="ECO:0007669"/>
    <property type="project" value="InterPro"/>
</dbReference>
<proteinExistence type="predicted"/>
<feature type="transmembrane region" description="Helical" evidence="5">
    <location>
        <begin position="153"/>
        <end position="171"/>
    </location>
</feature>
<gene>
    <name evidence="7" type="ORF">NA56DRAFT_641853</name>
</gene>
<feature type="transmembrane region" description="Helical" evidence="5">
    <location>
        <begin position="220"/>
        <end position="237"/>
    </location>
</feature>
<dbReference type="AlphaFoldDB" id="A0A2J6QJG2"/>
<accession>A0A2J6QJG2</accession>
<dbReference type="InterPro" id="IPR011701">
    <property type="entry name" value="MFS"/>
</dbReference>
<dbReference type="SUPFAM" id="SSF103473">
    <property type="entry name" value="MFS general substrate transporter"/>
    <property type="match status" value="1"/>
</dbReference>
<keyword evidence="8" id="KW-1185">Reference proteome</keyword>
<dbReference type="Pfam" id="PF07690">
    <property type="entry name" value="MFS_1"/>
    <property type="match status" value="1"/>
</dbReference>
<dbReference type="GO" id="GO:0000324">
    <property type="term" value="C:fungal-type vacuole"/>
    <property type="evidence" value="ECO:0007669"/>
    <property type="project" value="TreeGrafter"/>
</dbReference>
<dbReference type="Gene3D" id="1.20.1250.20">
    <property type="entry name" value="MFS general substrate transporter like domains"/>
    <property type="match status" value="1"/>
</dbReference>
<dbReference type="Proteomes" id="UP000235672">
    <property type="component" value="Unassembled WGS sequence"/>
</dbReference>
<dbReference type="STRING" id="1745343.A0A2J6QJG2"/>
<feature type="transmembrane region" description="Helical" evidence="5">
    <location>
        <begin position="499"/>
        <end position="520"/>
    </location>
</feature>
<keyword evidence="4 5" id="KW-0472">Membrane</keyword>
<feature type="transmembrane region" description="Helical" evidence="5">
    <location>
        <begin position="405"/>
        <end position="434"/>
    </location>
</feature>
<feature type="transmembrane region" description="Helical" evidence="5">
    <location>
        <begin position="191"/>
        <end position="208"/>
    </location>
</feature>
<evidence type="ECO:0000256" key="3">
    <source>
        <dbReference type="ARBA" id="ARBA00022989"/>
    </source>
</evidence>
<dbReference type="InterPro" id="IPR036259">
    <property type="entry name" value="MFS_trans_sf"/>
</dbReference>
<dbReference type="InterPro" id="IPR020846">
    <property type="entry name" value="MFS_dom"/>
</dbReference>
<evidence type="ECO:0000256" key="1">
    <source>
        <dbReference type="ARBA" id="ARBA00004141"/>
    </source>
</evidence>